<comment type="caution">
    <text evidence="1">The sequence shown here is derived from an EMBL/GenBank/DDBJ whole genome shotgun (WGS) entry which is preliminary data.</text>
</comment>
<name>A0ABP9KIT5_9NOCA</name>
<organism evidence="1 2">
    <name type="scientific">Nocardia callitridis</name>
    <dbReference type="NCBI Taxonomy" id="648753"/>
    <lineage>
        <taxon>Bacteria</taxon>
        <taxon>Bacillati</taxon>
        <taxon>Actinomycetota</taxon>
        <taxon>Actinomycetes</taxon>
        <taxon>Mycobacteriales</taxon>
        <taxon>Nocardiaceae</taxon>
        <taxon>Nocardia</taxon>
    </lineage>
</organism>
<evidence type="ECO:0000313" key="2">
    <source>
        <dbReference type="Proteomes" id="UP001500603"/>
    </source>
</evidence>
<dbReference type="EMBL" id="BAABJM010000003">
    <property type="protein sequence ID" value="GAA5058340.1"/>
    <property type="molecule type" value="Genomic_DNA"/>
</dbReference>
<gene>
    <name evidence="1" type="ORF">GCM10023318_37520</name>
</gene>
<reference evidence="2" key="1">
    <citation type="journal article" date="2019" name="Int. J. Syst. Evol. Microbiol.">
        <title>The Global Catalogue of Microorganisms (GCM) 10K type strain sequencing project: providing services to taxonomists for standard genome sequencing and annotation.</title>
        <authorList>
            <consortium name="The Broad Institute Genomics Platform"/>
            <consortium name="The Broad Institute Genome Sequencing Center for Infectious Disease"/>
            <person name="Wu L."/>
            <person name="Ma J."/>
        </authorList>
    </citation>
    <scope>NUCLEOTIDE SEQUENCE [LARGE SCALE GENOMIC DNA]</scope>
    <source>
        <strain evidence="2">JCM 18298</strain>
    </source>
</reference>
<protein>
    <submittedName>
        <fullName evidence="1">Uncharacterized protein</fullName>
    </submittedName>
</protein>
<proteinExistence type="predicted"/>
<evidence type="ECO:0000313" key="1">
    <source>
        <dbReference type="EMBL" id="GAA5058340.1"/>
    </source>
</evidence>
<accession>A0ABP9KIT5</accession>
<dbReference type="Proteomes" id="UP001500603">
    <property type="component" value="Unassembled WGS sequence"/>
</dbReference>
<keyword evidence="2" id="KW-1185">Reference proteome</keyword>
<sequence>MAVTNREAVQEPGPNGGSVQWAANVFQGARGALVVRKSGGAGPRRSPGQSGAVWFPGAMVLGGLRVPGVTQQGAQCARIRVSVWWVVRGAWQSARVSAQA</sequence>